<protein>
    <submittedName>
        <fullName evidence="5">2-keto-4-pentenoate hydratase</fullName>
    </submittedName>
</protein>
<dbReference type="InterPro" id="IPR011234">
    <property type="entry name" value="Fumarylacetoacetase-like_C"/>
</dbReference>
<dbReference type="PANTHER" id="PTHR42796">
    <property type="entry name" value="FUMARYLACETOACETATE HYDROLASE DOMAIN-CONTAINING PROTEIN 2A-RELATED"/>
    <property type="match status" value="1"/>
</dbReference>
<organism evidence="5 6">
    <name type="scientific">miscellaneous Crenarchaeota group-15 archaeon DG-45</name>
    <dbReference type="NCBI Taxonomy" id="1685127"/>
    <lineage>
        <taxon>Archaea</taxon>
        <taxon>Candidatus Bathyarchaeota</taxon>
        <taxon>MCG-15</taxon>
    </lineage>
</organism>
<evidence type="ECO:0000259" key="3">
    <source>
        <dbReference type="Pfam" id="PF01557"/>
    </source>
</evidence>
<dbReference type="GO" id="GO:0003824">
    <property type="term" value="F:catalytic activity"/>
    <property type="evidence" value="ECO:0007669"/>
    <property type="project" value="InterPro"/>
</dbReference>
<dbReference type="GO" id="GO:0046872">
    <property type="term" value="F:metal ion binding"/>
    <property type="evidence" value="ECO:0007669"/>
    <property type="project" value="UniProtKB-KW"/>
</dbReference>
<feature type="domain" description="Rv2993c-like N-terminal" evidence="4">
    <location>
        <begin position="1"/>
        <end position="50"/>
    </location>
</feature>
<evidence type="ECO:0000313" key="5">
    <source>
        <dbReference type="EMBL" id="KON31138.1"/>
    </source>
</evidence>
<gene>
    <name evidence="5" type="ORF">AC482_01810</name>
</gene>
<evidence type="ECO:0000256" key="2">
    <source>
        <dbReference type="ARBA" id="ARBA00022723"/>
    </source>
</evidence>
<dbReference type="Pfam" id="PF10370">
    <property type="entry name" value="Rv2993c-like_N"/>
    <property type="match status" value="1"/>
</dbReference>
<name>A0A0M0BRC2_9ARCH</name>
<keyword evidence="2" id="KW-0479">Metal-binding</keyword>
<dbReference type="Gene3D" id="3.90.850.10">
    <property type="entry name" value="Fumarylacetoacetase-like, C-terminal domain"/>
    <property type="match status" value="1"/>
</dbReference>
<reference evidence="5 6" key="1">
    <citation type="submission" date="2015-06" db="EMBL/GenBank/DDBJ databases">
        <title>New insights into the roles of widespread benthic archaea in carbon and nitrogen cycling.</title>
        <authorList>
            <person name="Lazar C.S."/>
            <person name="Baker B.J."/>
            <person name="Seitz K.W."/>
            <person name="Hyde A.S."/>
            <person name="Dick G.J."/>
            <person name="Hinrichs K.-U."/>
            <person name="Teske A.P."/>
        </authorList>
    </citation>
    <scope>NUCLEOTIDE SEQUENCE [LARGE SCALE GENOMIC DNA]</scope>
    <source>
        <strain evidence="5">DG-45</strain>
    </source>
</reference>
<comment type="caution">
    <text evidence="5">The sequence shown here is derived from an EMBL/GenBank/DDBJ whole genome shotgun (WGS) entry which is preliminary data.</text>
</comment>
<dbReference type="Proteomes" id="UP000037210">
    <property type="component" value="Unassembled WGS sequence"/>
</dbReference>
<dbReference type="InterPro" id="IPR018833">
    <property type="entry name" value="Rv2993c-like_N"/>
</dbReference>
<dbReference type="InterPro" id="IPR036663">
    <property type="entry name" value="Fumarylacetoacetase_C_sf"/>
</dbReference>
<dbReference type="GO" id="GO:0044281">
    <property type="term" value="P:small molecule metabolic process"/>
    <property type="evidence" value="ECO:0007669"/>
    <property type="project" value="UniProtKB-ARBA"/>
</dbReference>
<dbReference type="InterPro" id="IPR051121">
    <property type="entry name" value="FAH"/>
</dbReference>
<accession>A0A0M0BRC2</accession>
<proteinExistence type="inferred from homology"/>
<dbReference type="EMBL" id="LFWZ01000012">
    <property type="protein sequence ID" value="KON31138.1"/>
    <property type="molecule type" value="Genomic_DNA"/>
</dbReference>
<dbReference type="Pfam" id="PF01557">
    <property type="entry name" value="FAA_hydrolase"/>
    <property type="match status" value="1"/>
</dbReference>
<comment type="similarity">
    <text evidence="1">Belongs to the FAH family.</text>
</comment>
<dbReference type="PANTHER" id="PTHR42796:SF4">
    <property type="entry name" value="FUMARYLACETOACETATE HYDROLASE DOMAIN-CONTAINING PROTEIN 2A"/>
    <property type="match status" value="1"/>
</dbReference>
<feature type="domain" description="Fumarylacetoacetase-like C-terminal" evidence="3">
    <location>
        <begin position="56"/>
        <end position="256"/>
    </location>
</feature>
<evidence type="ECO:0000256" key="1">
    <source>
        <dbReference type="ARBA" id="ARBA00010211"/>
    </source>
</evidence>
<sequence>MKWCRFQSGKTAACGIIKGETVVEVDGSPFESYTETRKIFPLEAVKLLVPVIPPTFYAAGLNYREHATVIAKKRGEEPTFPTQADVGYRANNALIAHNEPIVIPKDASELVQYEGELVAVIGKRCRRVSEDRALDYVFGYTIGNDVSERTWQRNDRTLWRAKNTDTFKPMGPWIVTGLYPDDLHVTIRLNEGIVGEYDVGSAIFGVRQLISRMSQYLTLHPGDILWMGTDGNTENMEDGDVVEVEISEIGVLRNPVIRER</sequence>
<evidence type="ECO:0000313" key="6">
    <source>
        <dbReference type="Proteomes" id="UP000037210"/>
    </source>
</evidence>
<evidence type="ECO:0000259" key="4">
    <source>
        <dbReference type="Pfam" id="PF10370"/>
    </source>
</evidence>
<dbReference type="SUPFAM" id="SSF56529">
    <property type="entry name" value="FAH"/>
    <property type="match status" value="1"/>
</dbReference>
<dbReference type="AlphaFoldDB" id="A0A0M0BRC2"/>